<evidence type="ECO:0000313" key="3">
    <source>
        <dbReference type="Proteomes" id="UP001412067"/>
    </source>
</evidence>
<feature type="compositionally biased region" description="Gly residues" evidence="1">
    <location>
        <begin position="32"/>
        <end position="50"/>
    </location>
</feature>
<proteinExistence type="predicted"/>
<organism evidence="2 3">
    <name type="scientific">Platanthera guangdongensis</name>
    <dbReference type="NCBI Taxonomy" id="2320717"/>
    <lineage>
        <taxon>Eukaryota</taxon>
        <taxon>Viridiplantae</taxon>
        <taxon>Streptophyta</taxon>
        <taxon>Embryophyta</taxon>
        <taxon>Tracheophyta</taxon>
        <taxon>Spermatophyta</taxon>
        <taxon>Magnoliopsida</taxon>
        <taxon>Liliopsida</taxon>
        <taxon>Asparagales</taxon>
        <taxon>Orchidaceae</taxon>
        <taxon>Orchidoideae</taxon>
        <taxon>Orchideae</taxon>
        <taxon>Orchidinae</taxon>
        <taxon>Platanthera</taxon>
    </lineage>
</organism>
<protein>
    <submittedName>
        <fullName evidence="2">Uncharacterized protein</fullName>
    </submittedName>
</protein>
<dbReference type="Proteomes" id="UP001412067">
    <property type="component" value="Unassembled WGS sequence"/>
</dbReference>
<accession>A0ABR2LL20</accession>
<reference evidence="2 3" key="1">
    <citation type="journal article" date="2022" name="Nat. Plants">
        <title>Genomes of leafy and leafless Platanthera orchids illuminate the evolution of mycoheterotrophy.</title>
        <authorList>
            <person name="Li M.H."/>
            <person name="Liu K.W."/>
            <person name="Li Z."/>
            <person name="Lu H.C."/>
            <person name="Ye Q.L."/>
            <person name="Zhang D."/>
            <person name="Wang J.Y."/>
            <person name="Li Y.F."/>
            <person name="Zhong Z.M."/>
            <person name="Liu X."/>
            <person name="Yu X."/>
            <person name="Liu D.K."/>
            <person name="Tu X.D."/>
            <person name="Liu B."/>
            <person name="Hao Y."/>
            <person name="Liao X.Y."/>
            <person name="Jiang Y.T."/>
            <person name="Sun W.H."/>
            <person name="Chen J."/>
            <person name="Chen Y.Q."/>
            <person name="Ai Y."/>
            <person name="Zhai J.W."/>
            <person name="Wu S.S."/>
            <person name="Zhou Z."/>
            <person name="Hsiao Y.Y."/>
            <person name="Wu W.L."/>
            <person name="Chen Y.Y."/>
            <person name="Lin Y.F."/>
            <person name="Hsu J.L."/>
            <person name="Li C.Y."/>
            <person name="Wang Z.W."/>
            <person name="Zhao X."/>
            <person name="Zhong W.Y."/>
            <person name="Ma X.K."/>
            <person name="Ma L."/>
            <person name="Huang J."/>
            <person name="Chen G.Z."/>
            <person name="Huang M.Z."/>
            <person name="Huang L."/>
            <person name="Peng D.H."/>
            <person name="Luo Y.B."/>
            <person name="Zou S.Q."/>
            <person name="Chen S.P."/>
            <person name="Lan S."/>
            <person name="Tsai W.C."/>
            <person name="Van de Peer Y."/>
            <person name="Liu Z.J."/>
        </authorList>
    </citation>
    <scope>NUCLEOTIDE SEQUENCE [LARGE SCALE GENOMIC DNA]</scope>
    <source>
        <strain evidence="2">Lor288</strain>
    </source>
</reference>
<keyword evidence="3" id="KW-1185">Reference proteome</keyword>
<feature type="region of interest" description="Disordered" evidence="1">
    <location>
        <begin position="32"/>
        <end position="65"/>
    </location>
</feature>
<name>A0ABR2LL20_9ASPA</name>
<evidence type="ECO:0000256" key="1">
    <source>
        <dbReference type="SAM" id="MobiDB-lite"/>
    </source>
</evidence>
<dbReference type="EMBL" id="JBBWWR010000018">
    <property type="protein sequence ID" value="KAK8943796.1"/>
    <property type="molecule type" value="Genomic_DNA"/>
</dbReference>
<gene>
    <name evidence="2" type="ORF">KSP40_PGU002824</name>
</gene>
<evidence type="ECO:0000313" key="2">
    <source>
        <dbReference type="EMBL" id="KAK8943796.1"/>
    </source>
</evidence>
<comment type="caution">
    <text evidence="2">The sequence shown here is derived from an EMBL/GenBank/DDBJ whole genome shotgun (WGS) entry which is preliminary data.</text>
</comment>
<sequence length="115" mass="11930">MPEPSLMRSAETSTKAPVLHIARGINFVIGGRRSGGGELEAMKGGGGVGGDCNSPAEPAAALTDPTNGVVGLLRPHKWDPLRPPRAPPVTEASTVTAYAIPLISESENLTRWPPP</sequence>